<dbReference type="SUPFAM" id="SSF52047">
    <property type="entry name" value="RNI-like"/>
    <property type="match status" value="1"/>
</dbReference>
<protein>
    <recommendedName>
        <fullName evidence="1">F-box domain-containing protein</fullName>
    </recommendedName>
</protein>
<dbReference type="PROSITE" id="PS50181">
    <property type="entry name" value="FBOX"/>
    <property type="match status" value="1"/>
</dbReference>
<organism evidence="2 3">
    <name type="scientific">Phakopsora pachyrhizi</name>
    <name type="common">Asian soybean rust disease fungus</name>
    <dbReference type="NCBI Taxonomy" id="170000"/>
    <lineage>
        <taxon>Eukaryota</taxon>
        <taxon>Fungi</taxon>
        <taxon>Dikarya</taxon>
        <taxon>Basidiomycota</taxon>
        <taxon>Pucciniomycotina</taxon>
        <taxon>Pucciniomycetes</taxon>
        <taxon>Pucciniales</taxon>
        <taxon>Phakopsoraceae</taxon>
        <taxon>Phakopsora</taxon>
    </lineage>
</organism>
<reference evidence="2" key="1">
    <citation type="submission" date="2022-06" db="EMBL/GenBank/DDBJ databases">
        <authorList>
            <consortium name="SYNGENTA / RWTH Aachen University"/>
        </authorList>
    </citation>
    <scope>NUCLEOTIDE SEQUENCE</scope>
</reference>
<comment type="caution">
    <text evidence="2">The sequence shown here is derived from an EMBL/GenBank/DDBJ whole genome shotgun (WGS) entry which is preliminary data.</text>
</comment>
<evidence type="ECO:0000313" key="2">
    <source>
        <dbReference type="EMBL" id="CAH7667999.1"/>
    </source>
</evidence>
<dbReference type="InterPro" id="IPR001810">
    <property type="entry name" value="F-box_dom"/>
</dbReference>
<feature type="domain" description="F-box" evidence="1">
    <location>
        <begin position="23"/>
        <end position="84"/>
    </location>
</feature>
<dbReference type="Proteomes" id="UP001153365">
    <property type="component" value="Unassembled WGS sequence"/>
</dbReference>
<name>A0AAV0AJI2_PHAPC</name>
<dbReference type="AlphaFoldDB" id="A0AAV0AJI2"/>
<dbReference type="EMBL" id="CALTRL010000416">
    <property type="protein sequence ID" value="CAH7667999.1"/>
    <property type="molecule type" value="Genomic_DNA"/>
</dbReference>
<keyword evidence="3" id="KW-1185">Reference proteome</keyword>
<accession>A0AAV0AJI2</accession>
<sequence>MKYTPAKTTELLNGIEFDTKHPGSKLADLPVEILLLIFKFIHQDSMVAQARVIPRGSEDHPFKKLRLVSRKFSQILRDEIFKSVTIRCSDSARGFFEWYTNIATNQGGNLRISRLSISNVVRTSDHQGIILYDQTIGYDIFQDILSTLAPSLLQLRIEFLENFEFSENVIQSFSRAKFLKVLHLQVLKYSSRSLVSKNILKDSSRSHHNTPTITRTLYNVKPLLRAIESLQNLKELDLNSCLDFCNPLPTSENVGLLGITHLSLSLAAGTTSFANSQHLTLLKLCKSVIKTLKILEIKGFRYNPAKVAPVLSVVRNDIEALRISELTLLQLCNGVEFSKLQIIAIDDSRYLRQEDFEVPMFQKVKTLILRTCNLGESPLEIPVERLPNLKRIILLSNTRRPTTENLQLFKTCKDFNVELLYTFGSIDLRHVSLSKLMLIVAKSSVF</sequence>
<gene>
    <name evidence="2" type="ORF">PPACK8108_LOCUS2456</name>
</gene>
<evidence type="ECO:0000313" key="3">
    <source>
        <dbReference type="Proteomes" id="UP001153365"/>
    </source>
</evidence>
<evidence type="ECO:0000259" key="1">
    <source>
        <dbReference type="PROSITE" id="PS50181"/>
    </source>
</evidence>
<proteinExistence type="predicted"/>